<evidence type="ECO:0000313" key="1">
    <source>
        <dbReference type="EMBL" id="KAH7955190.1"/>
    </source>
</evidence>
<dbReference type="EMBL" id="CM023473">
    <property type="protein sequence ID" value="KAH7955190.1"/>
    <property type="molecule type" value="Genomic_DNA"/>
</dbReference>
<gene>
    <name evidence="1" type="ORF">HPB49_025366</name>
</gene>
<accession>A0ACB8D188</accession>
<proteinExistence type="predicted"/>
<organism evidence="1 2">
    <name type="scientific">Dermacentor silvarum</name>
    <name type="common">Tick</name>
    <dbReference type="NCBI Taxonomy" id="543639"/>
    <lineage>
        <taxon>Eukaryota</taxon>
        <taxon>Metazoa</taxon>
        <taxon>Ecdysozoa</taxon>
        <taxon>Arthropoda</taxon>
        <taxon>Chelicerata</taxon>
        <taxon>Arachnida</taxon>
        <taxon>Acari</taxon>
        <taxon>Parasitiformes</taxon>
        <taxon>Ixodida</taxon>
        <taxon>Ixodoidea</taxon>
        <taxon>Ixodidae</taxon>
        <taxon>Rhipicephalinae</taxon>
        <taxon>Dermacentor</taxon>
    </lineage>
</organism>
<keyword evidence="2" id="KW-1185">Reference proteome</keyword>
<comment type="caution">
    <text evidence="1">The sequence shown here is derived from an EMBL/GenBank/DDBJ whole genome shotgun (WGS) entry which is preliminary data.</text>
</comment>
<reference evidence="1" key="1">
    <citation type="submission" date="2020-05" db="EMBL/GenBank/DDBJ databases">
        <title>Large-scale comparative analyses of tick genomes elucidate their genetic diversity and vector capacities.</title>
        <authorList>
            <person name="Jia N."/>
            <person name="Wang J."/>
            <person name="Shi W."/>
            <person name="Du L."/>
            <person name="Sun Y."/>
            <person name="Zhan W."/>
            <person name="Jiang J."/>
            <person name="Wang Q."/>
            <person name="Zhang B."/>
            <person name="Ji P."/>
            <person name="Sakyi L.B."/>
            <person name="Cui X."/>
            <person name="Yuan T."/>
            <person name="Jiang B."/>
            <person name="Yang W."/>
            <person name="Lam T.T.-Y."/>
            <person name="Chang Q."/>
            <person name="Ding S."/>
            <person name="Wang X."/>
            <person name="Zhu J."/>
            <person name="Ruan X."/>
            <person name="Zhao L."/>
            <person name="Wei J."/>
            <person name="Que T."/>
            <person name="Du C."/>
            <person name="Cheng J."/>
            <person name="Dai P."/>
            <person name="Han X."/>
            <person name="Huang E."/>
            <person name="Gao Y."/>
            <person name="Liu J."/>
            <person name="Shao H."/>
            <person name="Ye R."/>
            <person name="Li L."/>
            <person name="Wei W."/>
            <person name="Wang X."/>
            <person name="Wang C."/>
            <person name="Yang T."/>
            <person name="Huo Q."/>
            <person name="Li W."/>
            <person name="Guo W."/>
            <person name="Chen H."/>
            <person name="Zhou L."/>
            <person name="Ni X."/>
            <person name="Tian J."/>
            <person name="Zhou Y."/>
            <person name="Sheng Y."/>
            <person name="Liu T."/>
            <person name="Pan Y."/>
            <person name="Xia L."/>
            <person name="Li J."/>
            <person name="Zhao F."/>
            <person name="Cao W."/>
        </authorList>
    </citation>
    <scope>NUCLEOTIDE SEQUENCE</scope>
    <source>
        <strain evidence="1">Dsil-2018</strain>
    </source>
</reference>
<dbReference type="Proteomes" id="UP000821865">
    <property type="component" value="Chromosome 4"/>
</dbReference>
<name>A0ACB8D188_DERSI</name>
<sequence>MVSFYVVAIAAALCCWAFQRLSIPRVDEDLASEVILGLQHDGASQLPPVFGHRGGGLDAPENTLAAFLEAKKNDAYGIEFDLSFTRDNVAVIFHDDTLERTTNGKGRLEDTTFEDLRRLDASCKHPLAQRFPAERVPTLKEAVEECLRLDMRLIIDVKEYDSRAVQVVDQLFRERPELYRRALVASFYHNFVYALRRQNPGIVTALTWRPGVLTYEDMNNTQPRHDSRSVHQAARVADWLLDKALHTGFLPHLIGSSAVLISTNILDAEYVHAWRNRGLHVIAWTSNHPAEKDFLRRSLRVPVITDTLRQV</sequence>
<evidence type="ECO:0000313" key="2">
    <source>
        <dbReference type="Proteomes" id="UP000821865"/>
    </source>
</evidence>
<protein>
    <submittedName>
        <fullName evidence="1">Uncharacterized protein</fullName>
    </submittedName>
</protein>